<name>A0A254N6G9_9BURK</name>
<protein>
    <submittedName>
        <fullName evidence="1">Uncharacterized protein</fullName>
    </submittedName>
</protein>
<sequence length="105" mass="11110">MAKFTVNVPVETNTPNVVVDADPQAALPPGRHRFSLVVVDDSGNESTPDTVDVIVADRDRPTAVLQGPDVASAGKPFTLSGARSFDTGGGIIKTWRFTYLGLATR</sequence>
<keyword evidence="2" id="KW-1185">Reference proteome</keyword>
<dbReference type="OrthoDB" id="8527028at2"/>
<comment type="caution">
    <text evidence="1">The sequence shown here is derived from an EMBL/GenBank/DDBJ whole genome shotgun (WGS) entry which is preliminary data.</text>
</comment>
<organism evidence="1 2">
    <name type="scientific">Roseateles puraquae</name>
    <dbReference type="NCBI Taxonomy" id="431059"/>
    <lineage>
        <taxon>Bacteria</taxon>
        <taxon>Pseudomonadati</taxon>
        <taxon>Pseudomonadota</taxon>
        <taxon>Betaproteobacteria</taxon>
        <taxon>Burkholderiales</taxon>
        <taxon>Sphaerotilaceae</taxon>
        <taxon>Roseateles</taxon>
    </lineage>
</organism>
<dbReference type="EMBL" id="NISI01000011">
    <property type="protein sequence ID" value="OWR01967.1"/>
    <property type="molecule type" value="Genomic_DNA"/>
</dbReference>
<dbReference type="Proteomes" id="UP000197446">
    <property type="component" value="Unassembled WGS sequence"/>
</dbReference>
<proteinExistence type="predicted"/>
<dbReference type="AlphaFoldDB" id="A0A254N6G9"/>
<dbReference type="RefSeq" id="WP_088485355.1">
    <property type="nucleotide sequence ID" value="NZ_JBCNLH010000009.1"/>
</dbReference>
<evidence type="ECO:0000313" key="2">
    <source>
        <dbReference type="Proteomes" id="UP000197446"/>
    </source>
</evidence>
<evidence type="ECO:0000313" key="1">
    <source>
        <dbReference type="EMBL" id="OWR01967.1"/>
    </source>
</evidence>
<dbReference type="InterPro" id="IPR013783">
    <property type="entry name" value="Ig-like_fold"/>
</dbReference>
<gene>
    <name evidence="1" type="ORF">CDO81_21800</name>
</gene>
<accession>A0A254N6G9</accession>
<dbReference type="Gene3D" id="2.60.40.10">
    <property type="entry name" value="Immunoglobulins"/>
    <property type="match status" value="1"/>
</dbReference>
<reference evidence="1 2" key="1">
    <citation type="journal article" date="2007" name="Int. J. Syst. Evol. Microbiol.">
        <title>Description of Pelomonas aquatica sp. nov. and Pelomonas puraquae sp. nov., isolated from industrial and haemodialysis water.</title>
        <authorList>
            <person name="Gomila M."/>
            <person name="Bowien B."/>
            <person name="Falsen E."/>
            <person name="Moore E.R."/>
            <person name="Lalucat J."/>
        </authorList>
    </citation>
    <scope>NUCLEOTIDE SEQUENCE [LARGE SCALE GENOMIC DNA]</scope>
    <source>
        <strain evidence="1 2">CCUG 52769</strain>
    </source>
</reference>